<protein>
    <recommendedName>
        <fullName evidence="3">IS200/IS605 family transposase</fullName>
    </recommendedName>
</protein>
<dbReference type="Proteomes" id="UP001161497">
    <property type="component" value="Chromosome"/>
</dbReference>
<gene>
    <name evidence="1" type="ORF">MFUM_0725</name>
</gene>
<evidence type="ECO:0000313" key="1">
    <source>
        <dbReference type="EMBL" id="CAI9085106.1"/>
    </source>
</evidence>
<dbReference type="EMBL" id="OX458932">
    <property type="protein sequence ID" value="CAI9085106.1"/>
    <property type="molecule type" value="Genomic_DNA"/>
</dbReference>
<evidence type="ECO:0000313" key="2">
    <source>
        <dbReference type="Proteomes" id="UP001161497"/>
    </source>
</evidence>
<sequence length="23" mass="2561">MDASLYVRTAGTVSAEVIRRYMA</sequence>
<evidence type="ECO:0008006" key="3">
    <source>
        <dbReference type="Google" id="ProtNLM"/>
    </source>
</evidence>
<organism evidence="1 2">
    <name type="scientific">Candidatus Methylacidiphilum fumarolicum</name>
    <dbReference type="NCBI Taxonomy" id="591154"/>
    <lineage>
        <taxon>Bacteria</taxon>
        <taxon>Pseudomonadati</taxon>
        <taxon>Verrucomicrobiota</taxon>
        <taxon>Methylacidiphilae</taxon>
        <taxon>Methylacidiphilales</taxon>
        <taxon>Methylacidiphilaceae</taxon>
        <taxon>Methylacidiphilum (ex Ratnadevi et al. 2023)</taxon>
    </lineage>
</organism>
<reference evidence="1" key="1">
    <citation type="submission" date="2023-03" db="EMBL/GenBank/DDBJ databases">
        <authorList>
            <person name="Cremers G."/>
            <person name="Picone N."/>
        </authorList>
    </citation>
    <scope>NUCLEOTIDE SEQUENCE</scope>
    <source>
        <strain evidence="1">Sample_alias</strain>
    </source>
</reference>
<accession>A0ABM9IBR8</accession>
<proteinExistence type="predicted"/>
<keyword evidence="2" id="KW-1185">Reference proteome</keyword>
<name>A0ABM9IBR8_9BACT</name>